<reference evidence="2 3" key="1">
    <citation type="submission" date="2022-03" db="EMBL/GenBank/DDBJ databases">
        <title>Complete genome of Streptomyces rimosus ssp. rimosus R7 (=ATCC 10970).</title>
        <authorList>
            <person name="Beganovic S."/>
            <person name="Ruckert C."/>
            <person name="Busche T."/>
            <person name="Kalinowski J."/>
            <person name="Wittmann C."/>
        </authorList>
    </citation>
    <scope>NUCLEOTIDE SEQUENCE [LARGE SCALE GENOMIC DNA]</scope>
    <source>
        <strain evidence="2 3">R7</strain>
    </source>
</reference>
<evidence type="ECO:0000259" key="1">
    <source>
        <dbReference type="Pfam" id="PF11716"/>
    </source>
</evidence>
<sequence>MSQHEKDKNGSDAGGKGDHDVLLRRHGEAIALFGSRVHRVRDDQWDAPTPCAEWSVRDLVGHLTVEQLWVPRLVRDGATIEEVGDDYDGDQLGDDPAGAWDRAAVAAVAAFSEPGALDRTVHLSSGPSSAAAYCSQMMMDAVVHSWDLSRAIGADERLPPELASAALREVEPYADELADTSMFADPVTPPPGADDLTRLLCLLGRRP</sequence>
<dbReference type="NCBIfam" id="TIGR03083">
    <property type="entry name" value="maleylpyruvate isomerase family mycothiol-dependent enzyme"/>
    <property type="match status" value="1"/>
</dbReference>
<dbReference type="NCBIfam" id="TIGR03086">
    <property type="entry name" value="TIGR03086 family metal-binding protein"/>
    <property type="match status" value="1"/>
</dbReference>
<proteinExistence type="predicted"/>
<dbReference type="SUPFAM" id="SSF109854">
    <property type="entry name" value="DinB/YfiT-like putative metalloenzymes"/>
    <property type="match status" value="1"/>
</dbReference>
<dbReference type="Pfam" id="PF11716">
    <property type="entry name" value="MDMPI_N"/>
    <property type="match status" value="1"/>
</dbReference>
<evidence type="ECO:0000313" key="2">
    <source>
        <dbReference type="EMBL" id="UNZ01558.1"/>
    </source>
</evidence>
<dbReference type="GeneID" id="66859366"/>
<dbReference type="Proteomes" id="UP000829494">
    <property type="component" value="Chromosome"/>
</dbReference>
<dbReference type="InterPro" id="IPR034660">
    <property type="entry name" value="DinB/YfiT-like"/>
</dbReference>
<dbReference type="InterPro" id="IPR017520">
    <property type="entry name" value="CHP03086"/>
</dbReference>
<dbReference type="InterPro" id="IPR017517">
    <property type="entry name" value="Maleyloyr_isom"/>
</dbReference>
<evidence type="ECO:0000313" key="3">
    <source>
        <dbReference type="Proteomes" id="UP000829494"/>
    </source>
</evidence>
<dbReference type="InterPro" id="IPR024344">
    <property type="entry name" value="MDMPI_metal-binding"/>
</dbReference>
<name>A0ABY3YUE0_STRRM</name>
<dbReference type="RefSeq" id="WP_003982779.1">
    <property type="nucleotide sequence ID" value="NZ_CP043497.1"/>
</dbReference>
<dbReference type="EMBL" id="CP094298">
    <property type="protein sequence ID" value="UNZ01558.1"/>
    <property type="molecule type" value="Genomic_DNA"/>
</dbReference>
<keyword evidence="3" id="KW-1185">Reference proteome</keyword>
<gene>
    <name evidence="2" type="ORF">SRIMR7_05330</name>
</gene>
<dbReference type="Gene3D" id="1.20.120.450">
    <property type="entry name" value="dinb family like domain"/>
    <property type="match status" value="1"/>
</dbReference>
<protein>
    <recommendedName>
        <fullName evidence="1">Mycothiol-dependent maleylpyruvate isomerase metal-binding domain-containing protein</fullName>
    </recommendedName>
</protein>
<accession>A0ABY3YUE0</accession>
<organism evidence="2 3">
    <name type="scientific">Streptomyces rimosus subsp. rimosus</name>
    <dbReference type="NCBI Taxonomy" id="132474"/>
    <lineage>
        <taxon>Bacteria</taxon>
        <taxon>Bacillati</taxon>
        <taxon>Actinomycetota</taxon>
        <taxon>Actinomycetes</taxon>
        <taxon>Kitasatosporales</taxon>
        <taxon>Streptomycetaceae</taxon>
        <taxon>Streptomyces</taxon>
    </lineage>
</organism>
<feature type="domain" description="Mycothiol-dependent maleylpyruvate isomerase metal-binding" evidence="1">
    <location>
        <begin position="31"/>
        <end position="148"/>
    </location>
</feature>